<accession>A0A7J6U6G4</accession>
<feature type="non-terminal residue" evidence="1">
    <location>
        <position position="133"/>
    </location>
</feature>
<dbReference type="EMBL" id="JABANO010006094">
    <property type="protein sequence ID" value="KAF4752380.1"/>
    <property type="molecule type" value="Genomic_DNA"/>
</dbReference>
<protein>
    <submittedName>
        <fullName evidence="1">Uncharacterized protein</fullName>
    </submittedName>
</protein>
<feature type="non-terminal residue" evidence="1">
    <location>
        <position position="1"/>
    </location>
</feature>
<evidence type="ECO:0000313" key="1">
    <source>
        <dbReference type="EMBL" id="KAF4752380.1"/>
    </source>
</evidence>
<reference evidence="1 2" key="1">
    <citation type="submission" date="2020-04" db="EMBL/GenBank/DDBJ databases">
        <title>Perkinsus olseni comparative genomics.</title>
        <authorList>
            <person name="Bogema D.R."/>
        </authorList>
    </citation>
    <scope>NUCLEOTIDE SEQUENCE [LARGE SCALE GENOMIC DNA]</scope>
    <source>
        <strain evidence="1 2">ATCC PRA-207</strain>
    </source>
</reference>
<name>A0A7J6U6G4_PEROL</name>
<proteinExistence type="predicted"/>
<keyword evidence="2" id="KW-1185">Reference proteome</keyword>
<comment type="caution">
    <text evidence="1">The sequence shown here is derived from an EMBL/GenBank/DDBJ whole genome shotgun (WGS) entry which is preliminary data.</text>
</comment>
<dbReference type="AlphaFoldDB" id="A0A7J6U6G4"/>
<organism evidence="1 2">
    <name type="scientific">Perkinsus olseni</name>
    <name type="common">Perkinsus atlanticus</name>
    <dbReference type="NCBI Taxonomy" id="32597"/>
    <lineage>
        <taxon>Eukaryota</taxon>
        <taxon>Sar</taxon>
        <taxon>Alveolata</taxon>
        <taxon>Perkinsozoa</taxon>
        <taxon>Perkinsea</taxon>
        <taxon>Perkinsida</taxon>
        <taxon>Perkinsidae</taxon>
        <taxon>Perkinsus</taxon>
    </lineage>
</organism>
<evidence type="ECO:0000313" key="2">
    <source>
        <dbReference type="Proteomes" id="UP000553632"/>
    </source>
</evidence>
<dbReference type="Proteomes" id="UP000553632">
    <property type="component" value="Unassembled WGS sequence"/>
</dbReference>
<sequence length="133" mass="14295">TPGMKLMARLARPVEYDARDVPVFEEWTNRFVSDAHSDSFLADEIGEAAFGETLRSLSRLQVGPPGLTSGALGILVDRMSTFIQGGEDGHASSLSPRALTAIICAFRSLGQLDIGDNPCQGMGQKEIRENSAK</sequence>
<gene>
    <name evidence="1" type="ORF">FOZ63_013946</name>
</gene>